<dbReference type="GO" id="GO:0005829">
    <property type="term" value="C:cytosol"/>
    <property type="evidence" value="ECO:0007669"/>
    <property type="project" value="TreeGrafter"/>
</dbReference>
<evidence type="ECO:0000313" key="4">
    <source>
        <dbReference type="EMBL" id="PIR83273.1"/>
    </source>
</evidence>
<gene>
    <name evidence="4" type="ORF">COU19_01320</name>
</gene>
<keyword evidence="1 4" id="KW-0489">Methyltransferase</keyword>
<dbReference type="Pfam" id="PF00588">
    <property type="entry name" value="SpoU_methylase"/>
    <property type="match status" value="1"/>
</dbReference>
<feature type="domain" description="RNA 2-O ribose methyltransferase substrate binding" evidence="3">
    <location>
        <begin position="37"/>
        <end position="111"/>
    </location>
</feature>
<dbReference type="InterPro" id="IPR013123">
    <property type="entry name" value="SpoU_subst-bd"/>
</dbReference>
<dbReference type="Gene3D" id="3.40.1280.10">
    <property type="match status" value="1"/>
</dbReference>
<dbReference type="InterPro" id="IPR029026">
    <property type="entry name" value="tRNA_m1G_MTases_N"/>
</dbReference>
<dbReference type="GO" id="GO:0003723">
    <property type="term" value="F:RNA binding"/>
    <property type="evidence" value="ECO:0007669"/>
    <property type="project" value="InterPro"/>
</dbReference>
<dbReference type="InterPro" id="IPR001537">
    <property type="entry name" value="SpoU_MeTrfase"/>
</dbReference>
<evidence type="ECO:0000256" key="2">
    <source>
        <dbReference type="ARBA" id="ARBA00022679"/>
    </source>
</evidence>
<dbReference type="InterPro" id="IPR004441">
    <property type="entry name" value="rRNA_MeTrfase_TrmH"/>
</dbReference>
<protein>
    <submittedName>
        <fullName evidence="4">23S rRNA (Guanosine(2251)-2'-O)-methyltransferase RlmB</fullName>
    </submittedName>
</protein>
<dbReference type="AlphaFoldDB" id="A0A2H0UA28"/>
<reference evidence="5" key="1">
    <citation type="submission" date="2017-09" db="EMBL/GenBank/DDBJ databases">
        <title>Depth-based differentiation of microbial function through sediment-hosted aquifers and enrichment of novel symbionts in the deep terrestrial subsurface.</title>
        <authorList>
            <person name="Probst A.J."/>
            <person name="Ladd B."/>
            <person name="Jarett J.K."/>
            <person name="Geller-Mcgrath D.E."/>
            <person name="Sieber C.M.K."/>
            <person name="Emerson J.B."/>
            <person name="Anantharaman K."/>
            <person name="Thomas B.C."/>
            <person name="Malmstrom R."/>
            <person name="Stieglmeier M."/>
            <person name="Klingl A."/>
            <person name="Woyke T."/>
            <person name="Ryan C.M."/>
            <person name="Banfield J.F."/>
        </authorList>
    </citation>
    <scope>NUCLEOTIDE SEQUENCE [LARGE SCALE GENOMIC DNA]</scope>
</reference>
<organism evidence="4 5">
    <name type="scientific">Candidatus Kaiserbacteria bacterium CG10_big_fil_rev_8_21_14_0_10_56_12</name>
    <dbReference type="NCBI Taxonomy" id="1974611"/>
    <lineage>
        <taxon>Bacteria</taxon>
        <taxon>Candidatus Kaiseribacteriota</taxon>
    </lineage>
</organism>
<dbReference type="InterPro" id="IPR029028">
    <property type="entry name" value="Alpha/beta_knot_MTases"/>
</dbReference>
<dbReference type="SMART" id="SM00967">
    <property type="entry name" value="SpoU_sub_bind"/>
    <property type="match status" value="1"/>
</dbReference>
<dbReference type="PANTHER" id="PTHR46429">
    <property type="entry name" value="23S RRNA (GUANOSINE-2'-O-)-METHYLTRANSFERASE RLMB"/>
    <property type="match status" value="1"/>
</dbReference>
<dbReference type="Pfam" id="PF08032">
    <property type="entry name" value="SpoU_sub_bind"/>
    <property type="match status" value="1"/>
</dbReference>
<dbReference type="Proteomes" id="UP000230179">
    <property type="component" value="Unassembled WGS sequence"/>
</dbReference>
<comment type="caution">
    <text evidence="4">The sequence shown here is derived from an EMBL/GenBank/DDBJ whole genome shotgun (WGS) entry which is preliminary data.</text>
</comment>
<sequence>MVRAKRTFAPRSTYKTKHAARRAPLRVKSSPRGGKIYIYGKHALVEALRNTPQVIRKVFLAPDLKDTELRQLLAKNQIPTAELAQGKGKELVGRDTPHQGVIATMNPAALLLSLEDFVASLDMSTNPAVAILGEVQDPHNVGAIIRSAAAFGLAGVLIPEHNQAGITGAVVKSSAGMTFRIPLVKIGNVNHTLDFLKKRGFWTYGLAMDGTTALGADTFAAPSAFVVGNESAGIREKTLSTCDITLSIPMHARTESLNAAVSSAIVFYEWSRKHPEAL</sequence>
<dbReference type="GO" id="GO:0032259">
    <property type="term" value="P:methylation"/>
    <property type="evidence" value="ECO:0007669"/>
    <property type="project" value="UniProtKB-KW"/>
</dbReference>
<dbReference type="GO" id="GO:0006396">
    <property type="term" value="P:RNA processing"/>
    <property type="evidence" value="ECO:0007669"/>
    <property type="project" value="InterPro"/>
</dbReference>
<dbReference type="GO" id="GO:0008173">
    <property type="term" value="F:RNA methyltransferase activity"/>
    <property type="evidence" value="ECO:0007669"/>
    <property type="project" value="InterPro"/>
</dbReference>
<evidence type="ECO:0000259" key="3">
    <source>
        <dbReference type="SMART" id="SM00967"/>
    </source>
</evidence>
<dbReference type="NCBIfam" id="TIGR00186">
    <property type="entry name" value="rRNA_methyl_3"/>
    <property type="match status" value="1"/>
</dbReference>
<dbReference type="CDD" id="cd18103">
    <property type="entry name" value="SpoU-like_RlmB"/>
    <property type="match status" value="1"/>
</dbReference>
<name>A0A2H0UA28_9BACT</name>
<keyword evidence="2 4" id="KW-0808">Transferase</keyword>
<proteinExistence type="predicted"/>
<dbReference type="PANTHER" id="PTHR46429:SF1">
    <property type="entry name" value="23S RRNA (GUANOSINE-2'-O-)-METHYLTRANSFERASE RLMB"/>
    <property type="match status" value="1"/>
</dbReference>
<dbReference type="SUPFAM" id="SSF75217">
    <property type="entry name" value="alpha/beta knot"/>
    <property type="match status" value="1"/>
</dbReference>
<dbReference type="SUPFAM" id="SSF55315">
    <property type="entry name" value="L30e-like"/>
    <property type="match status" value="1"/>
</dbReference>
<evidence type="ECO:0000313" key="5">
    <source>
        <dbReference type="Proteomes" id="UP000230179"/>
    </source>
</evidence>
<dbReference type="InterPro" id="IPR029064">
    <property type="entry name" value="Ribosomal_eL30-like_sf"/>
</dbReference>
<dbReference type="EMBL" id="PFBL01000010">
    <property type="protein sequence ID" value="PIR83273.1"/>
    <property type="molecule type" value="Genomic_DNA"/>
</dbReference>
<accession>A0A2H0UA28</accession>
<evidence type="ECO:0000256" key="1">
    <source>
        <dbReference type="ARBA" id="ARBA00022603"/>
    </source>
</evidence>
<dbReference type="Gene3D" id="3.30.1330.30">
    <property type="match status" value="1"/>
</dbReference>